<dbReference type="Proteomes" id="UP000030151">
    <property type="component" value="Unassembled WGS sequence"/>
</dbReference>
<sequence length="325" mass="36091">MWRIPTDTPQTSTPNGRTKLQEVTPETPLDEIFQKWGEDGALVIKGLLTPGQVAEFTSEIEQVIENTRRGALLDHPLLQAFHGRRTKRAAGLANHSKVFRENLLENDLVHAICHRNYTTGGNAGDYWLSTGSTLFAGGPQDPQELHRDLNNYPPAVLLGPDFDDVQMNFLIALSPFREDNGATRVIPGSQKWPFDQRGNQEMTIPAIMDPGDCLLLSGKVVHGMGANTTTEERKALQLSICAGYLTPSEAHPSIVTLETAKKLSPRAQRFLGFRSQYPRGSPGLWTKDYTELALHLELDDLDGLMEYLRDLAKSHPVEDPVGKLF</sequence>
<comment type="cofactor">
    <cofactor evidence="1">
        <name>Fe cation</name>
        <dbReference type="ChEBI" id="CHEBI:24875"/>
    </cofactor>
</comment>
<dbReference type="eggNOG" id="ENOG502S7ZW">
    <property type="taxonomic scope" value="Eukaryota"/>
</dbReference>
<dbReference type="PANTHER" id="PTHR20883:SF19">
    <property type="entry name" value="MULTIFUNCTIONAL DIOXYGENASE AUSE"/>
    <property type="match status" value="1"/>
</dbReference>
<dbReference type="Pfam" id="PF05721">
    <property type="entry name" value="PhyH"/>
    <property type="match status" value="1"/>
</dbReference>
<dbReference type="EMBL" id="JELW01000039">
    <property type="protein sequence ID" value="EXU97189.1"/>
    <property type="molecule type" value="Genomic_DNA"/>
</dbReference>
<feature type="compositionally biased region" description="Polar residues" evidence="7">
    <location>
        <begin position="7"/>
        <end position="18"/>
    </location>
</feature>
<evidence type="ECO:0000313" key="9">
    <source>
        <dbReference type="Proteomes" id="UP000030151"/>
    </source>
</evidence>
<evidence type="ECO:0000256" key="1">
    <source>
        <dbReference type="ARBA" id="ARBA00001962"/>
    </source>
</evidence>
<feature type="region of interest" description="Disordered" evidence="7">
    <location>
        <begin position="1"/>
        <end position="23"/>
    </location>
</feature>
<evidence type="ECO:0000256" key="6">
    <source>
        <dbReference type="ARBA" id="ARBA00023004"/>
    </source>
</evidence>
<evidence type="ECO:0000256" key="3">
    <source>
        <dbReference type="ARBA" id="ARBA00022723"/>
    </source>
</evidence>
<evidence type="ECO:0000256" key="5">
    <source>
        <dbReference type="ARBA" id="ARBA00023002"/>
    </source>
</evidence>
<organism evidence="8 9">
    <name type="scientific">Metarhizium robertsii</name>
    <dbReference type="NCBI Taxonomy" id="568076"/>
    <lineage>
        <taxon>Eukaryota</taxon>
        <taxon>Fungi</taxon>
        <taxon>Dikarya</taxon>
        <taxon>Ascomycota</taxon>
        <taxon>Pezizomycotina</taxon>
        <taxon>Sordariomycetes</taxon>
        <taxon>Hypocreomycetidae</taxon>
        <taxon>Hypocreales</taxon>
        <taxon>Clavicipitaceae</taxon>
        <taxon>Metarhizium</taxon>
    </lineage>
</organism>
<dbReference type="InterPro" id="IPR008775">
    <property type="entry name" value="Phytyl_CoA_dOase-like"/>
</dbReference>
<dbReference type="Gene3D" id="2.60.120.620">
    <property type="entry name" value="q2cbj1_9rhob like domain"/>
    <property type="match status" value="1"/>
</dbReference>
<evidence type="ECO:0000256" key="7">
    <source>
        <dbReference type="SAM" id="MobiDB-lite"/>
    </source>
</evidence>
<dbReference type="GO" id="GO:0046872">
    <property type="term" value="F:metal ion binding"/>
    <property type="evidence" value="ECO:0007669"/>
    <property type="project" value="UniProtKB-KW"/>
</dbReference>
<evidence type="ECO:0000256" key="2">
    <source>
        <dbReference type="ARBA" id="ARBA00005830"/>
    </source>
</evidence>
<comment type="similarity">
    <text evidence="2">Belongs to the PhyH family.</text>
</comment>
<accession>A0A0A1UPY0</accession>
<evidence type="ECO:0000256" key="4">
    <source>
        <dbReference type="ARBA" id="ARBA00022964"/>
    </source>
</evidence>
<dbReference type="AlphaFoldDB" id="A0A0A1UPY0"/>
<dbReference type="SUPFAM" id="SSF51197">
    <property type="entry name" value="Clavaminate synthase-like"/>
    <property type="match status" value="1"/>
</dbReference>
<name>A0A0A1UPY0_9HYPO</name>
<evidence type="ECO:0000313" key="8">
    <source>
        <dbReference type="EMBL" id="EXU97189.1"/>
    </source>
</evidence>
<dbReference type="GO" id="GO:0051213">
    <property type="term" value="F:dioxygenase activity"/>
    <property type="evidence" value="ECO:0007669"/>
    <property type="project" value="UniProtKB-KW"/>
</dbReference>
<gene>
    <name evidence="8" type="ORF">X797_009640</name>
</gene>
<dbReference type="HOGENOM" id="CLU_047725_1_0_1"/>
<dbReference type="PANTHER" id="PTHR20883">
    <property type="entry name" value="PHYTANOYL-COA DIOXYGENASE DOMAIN CONTAINING 1"/>
    <property type="match status" value="1"/>
</dbReference>
<proteinExistence type="inferred from homology"/>
<keyword evidence="6" id="KW-0408">Iron</keyword>
<reference evidence="8 9" key="1">
    <citation type="submission" date="2014-02" db="EMBL/GenBank/DDBJ databases">
        <title>The genome sequence of the entomopathogenic fungus Metarhizium robertsii ARSEF 2575.</title>
        <authorList>
            <person name="Giuliano Garisto Donzelli B."/>
            <person name="Roe B.A."/>
            <person name="Macmil S.L."/>
            <person name="Krasnoff S.B."/>
            <person name="Gibson D.M."/>
        </authorList>
    </citation>
    <scope>NUCLEOTIDE SEQUENCE [LARGE SCALE GENOMIC DNA]</scope>
    <source>
        <strain evidence="8 9">ARSEF 2575</strain>
    </source>
</reference>
<comment type="caution">
    <text evidence="8">The sequence shown here is derived from an EMBL/GenBank/DDBJ whole genome shotgun (WGS) entry which is preliminary data.</text>
</comment>
<protein>
    <submittedName>
        <fullName evidence="8">Phytanoyl-CoA dioxygenase</fullName>
    </submittedName>
</protein>
<keyword evidence="3" id="KW-0479">Metal-binding</keyword>
<keyword evidence="4 8" id="KW-0223">Dioxygenase</keyword>
<dbReference type="OrthoDB" id="445007at2759"/>
<keyword evidence="5" id="KW-0560">Oxidoreductase</keyword>